<keyword evidence="2" id="KW-1185">Reference proteome</keyword>
<sequence length="142" mass="15982">MTRFAHVYELFSSLFPNTFLIISQPETNNTWLIGSIKTPNLQWGSIRSNTPHHCRHCHIDLLTGEKAGFCCGKNGKYANDPAPLPPMPDQYNIFLNHPHISSLSRLLNLIFSFAALESSQEFPPLPFGGPSFLAMAGRLYHR</sequence>
<accession>A0A9P5T5K9</accession>
<dbReference type="EMBL" id="WHVB01000014">
    <property type="protein sequence ID" value="KAF8476721.1"/>
    <property type="molecule type" value="Genomic_DNA"/>
</dbReference>
<reference evidence="1" key="2">
    <citation type="journal article" date="2020" name="Nat. Commun.">
        <title>Large-scale genome sequencing of mycorrhizal fungi provides insights into the early evolution of symbiotic traits.</title>
        <authorList>
            <person name="Miyauchi S."/>
            <person name="Kiss E."/>
            <person name="Kuo A."/>
            <person name="Drula E."/>
            <person name="Kohler A."/>
            <person name="Sanchez-Garcia M."/>
            <person name="Morin E."/>
            <person name="Andreopoulos B."/>
            <person name="Barry K.W."/>
            <person name="Bonito G."/>
            <person name="Buee M."/>
            <person name="Carver A."/>
            <person name="Chen C."/>
            <person name="Cichocki N."/>
            <person name="Clum A."/>
            <person name="Culley D."/>
            <person name="Crous P.W."/>
            <person name="Fauchery L."/>
            <person name="Girlanda M."/>
            <person name="Hayes R.D."/>
            <person name="Keri Z."/>
            <person name="LaButti K."/>
            <person name="Lipzen A."/>
            <person name="Lombard V."/>
            <person name="Magnuson J."/>
            <person name="Maillard F."/>
            <person name="Murat C."/>
            <person name="Nolan M."/>
            <person name="Ohm R.A."/>
            <person name="Pangilinan J."/>
            <person name="Pereira M.F."/>
            <person name="Perotto S."/>
            <person name="Peter M."/>
            <person name="Pfister S."/>
            <person name="Riley R."/>
            <person name="Sitrit Y."/>
            <person name="Stielow J.B."/>
            <person name="Szollosi G."/>
            <person name="Zifcakova L."/>
            <person name="Stursova M."/>
            <person name="Spatafora J.W."/>
            <person name="Tedersoo L."/>
            <person name="Vaario L.M."/>
            <person name="Yamada A."/>
            <person name="Yan M."/>
            <person name="Wang P."/>
            <person name="Xu J."/>
            <person name="Bruns T."/>
            <person name="Baldrian P."/>
            <person name="Vilgalys R."/>
            <person name="Dunand C."/>
            <person name="Henrissat B."/>
            <person name="Grigoriev I.V."/>
            <person name="Hibbett D."/>
            <person name="Nagy L.G."/>
            <person name="Martin F.M."/>
        </authorList>
    </citation>
    <scope>NUCLEOTIDE SEQUENCE</scope>
    <source>
        <strain evidence="1">Prilba</strain>
    </source>
</reference>
<dbReference type="AlphaFoldDB" id="A0A9P5T5K9"/>
<evidence type="ECO:0000313" key="1">
    <source>
        <dbReference type="EMBL" id="KAF8476721.1"/>
    </source>
</evidence>
<dbReference type="OrthoDB" id="3366231at2759"/>
<dbReference type="Proteomes" id="UP000759537">
    <property type="component" value="Unassembled WGS sequence"/>
</dbReference>
<reference evidence="1" key="1">
    <citation type="submission" date="2019-10" db="EMBL/GenBank/DDBJ databases">
        <authorList>
            <consortium name="DOE Joint Genome Institute"/>
            <person name="Kuo A."/>
            <person name="Miyauchi S."/>
            <person name="Kiss E."/>
            <person name="Drula E."/>
            <person name="Kohler A."/>
            <person name="Sanchez-Garcia M."/>
            <person name="Andreopoulos B."/>
            <person name="Barry K.W."/>
            <person name="Bonito G."/>
            <person name="Buee M."/>
            <person name="Carver A."/>
            <person name="Chen C."/>
            <person name="Cichocki N."/>
            <person name="Clum A."/>
            <person name="Culley D."/>
            <person name="Crous P.W."/>
            <person name="Fauchery L."/>
            <person name="Girlanda M."/>
            <person name="Hayes R."/>
            <person name="Keri Z."/>
            <person name="LaButti K."/>
            <person name="Lipzen A."/>
            <person name="Lombard V."/>
            <person name="Magnuson J."/>
            <person name="Maillard F."/>
            <person name="Morin E."/>
            <person name="Murat C."/>
            <person name="Nolan M."/>
            <person name="Ohm R."/>
            <person name="Pangilinan J."/>
            <person name="Pereira M."/>
            <person name="Perotto S."/>
            <person name="Peter M."/>
            <person name="Riley R."/>
            <person name="Sitrit Y."/>
            <person name="Stielow B."/>
            <person name="Szollosi G."/>
            <person name="Zifcakova L."/>
            <person name="Stursova M."/>
            <person name="Spatafora J.W."/>
            <person name="Tedersoo L."/>
            <person name="Vaario L.-M."/>
            <person name="Yamada A."/>
            <person name="Yan M."/>
            <person name="Wang P."/>
            <person name="Xu J."/>
            <person name="Bruns T."/>
            <person name="Baldrian P."/>
            <person name="Vilgalys R."/>
            <person name="Henrissat B."/>
            <person name="Grigoriev I.V."/>
            <person name="Hibbett D."/>
            <person name="Nagy L.G."/>
            <person name="Martin F.M."/>
        </authorList>
    </citation>
    <scope>NUCLEOTIDE SEQUENCE</scope>
    <source>
        <strain evidence="1">Prilba</strain>
    </source>
</reference>
<organism evidence="1 2">
    <name type="scientific">Russula ochroleuca</name>
    <dbReference type="NCBI Taxonomy" id="152965"/>
    <lineage>
        <taxon>Eukaryota</taxon>
        <taxon>Fungi</taxon>
        <taxon>Dikarya</taxon>
        <taxon>Basidiomycota</taxon>
        <taxon>Agaricomycotina</taxon>
        <taxon>Agaricomycetes</taxon>
        <taxon>Russulales</taxon>
        <taxon>Russulaceae</taxon>
        <taxon>Russula</taxon>
    </lineage>
</organism>
<protein>
    <submittedName>
        <fullName evidence="1">Uncharacterized protein</fullName>
    </submittedName>
</protein>
<name>A0A9P5T5K9_9AGAM</name>
<evidence type="ECO:0000313" key="2">
    <source>
        <dbReference type="Proteomes" id="UP000759537"/>
    </source>
</evidence>
<comment type="caution">
    <text evidence="1">The sequence shown here is derived from an EMBL/GenBank/DDBJ whole genome shotgun (WGS) entry which is preliminary data.</text>
</comment>
<proteinExistence type="predicted"/>
<gene>
    <name evidence="1" type="ORF">DFH94DRAFT_634734</name>
</gene>
<feature type="non-terminal residue" evidence="1">
    <location>
        <position position="142"/>
    </location>
</feature>